<evidence type="ECO:0000259" key="2">
    <source>
        <dbReference type="Pfam" id="PF02721"/>
    </source>
</evidence>
<dbReference type="InterPro" id="IPR003871">
    <property type="entry name" value="RFA1B/D_OB_1st"/>
</dbReference>
<evidence type="ECO:0000256" key="1">
    <source>
        <dbReference type="SAM" id="MobiDB-lite"/>
    </source>
</evidence>
<evidence type="ECO:0000313" key="4">
    <source>
        <dbReference type="Proteomes" id="UP001604277"/>
    </source>
</evidence>
<reference evidence="4" key="1">
    <citation type="submission" date="2024-07" db="EMBL/GenBank/DDBJ databases">
        <title>Two chromosome-level genome assemblies of Korean endemic species Abeliophyllum distichum and Forsythia ovata (Oleaceae).</title>
        <authorList>
            <person name="Jang H."/>
        </authorList>
    </citation>
    <scope>NUCLEOTIDE SEQUENCE [LARGE SCALE GENOMIC DNA]</scope>
</reference>
<comment type="caution">
    <text evidence="3">The sequence shown here is derived from an EMBL/GenBank/DDBJ whole genome shotgun (WGS) entry which is preliminary data.</text>
</comment>
<sequence length="123" mass="14273">MAEQCHFISEVDSTKTQWRLKVRVVRVWEVPCFDNKAETNNLEMVFADSQESDLQWRLEQNDIVELKDSGSDSVENTPNKTPTKRSYVCKGDICESENEILYGKPSTQTSSNKIRRIVKQEKE</sequence>
<dbReference type="AlphaFoldDB" id="A0ABD1U6V3"/>
<dbReference type="Gene3D" id="2.40.50.140">
    <property type="entry name" value="Nucleic acid-binding proteins"/>
    <property type="match status" value="1"/>
</dbReference>
<organism evidence="3 4">
    <name type="scientific">Forsythia ovata</name>
    <dbReference type="NCBI Taxonomy" id="205694"/>
    <lineage>
        <taxon>Eukaryota</taxon>
        <taxon>Viridiplantae</taxon>
        <taxon>Streptophyta</taxon>
        <taxon>Embryophyta</taxon>
        <taxon>Tracheophyta</taxon>
        <taxon>Spermatophyta</taxon>
        <taxon>Magnoliopsida</taxon>
        <taxon>eudicotyledons</taxon>
        <taxon>Gunneridae</taxon>
        <taxon>Pentapetalae</taxon>
        <taxon>asterids</taxon>
        <taxon>lamiids</taxon>
        <taxon>Lamiales</taxon>
        <taxon>Oleaceae</taxon>
        <taxon>Forsythieae</taxon>
        <taxon>Forsythia</taxon>
    </lineage>
</organism>
<feature type="domain" description="Replication protein A 70 kDa DNA-binding subunit B/D first OB fold" evidence="2">
    <location>
        <begin position="5"/>
        <end position="55"/>
    </location>
</feature>
<dbReference type="EMBL" id="JBFOLJ010000007">
    <property type="protein sequence ID" value="KAL2520747.1"/>
    <property type="molecule type" value="Genomic_DNA"/>
</dbReference>
<dbReference type="InterPro" id="IPR012340">
    <property type="entry name" value="NA-bd_OB-fold"/>
</dbReference>
<feature type="region of interest" description="Disordered" evidence="1">
    <location>
        <begin position="104"/>
        <end position="123"/>
    </location>
</feature>
<proteinExistence type="predicted"/>
<name>A0ABD1U6V3_9LAMI</name>
<gene>
    <name evidence="3" type="ORF">Fot_24670</name>
</gene>
<dbReference type="Pfam" id="PF02721">
    <property type="entry name" value="DUF223"/>
    <property type="match status" value="1"/>
</dbReference>
<evidence type="ECO:0000313" key="3">
    <source>
        <dbReference type="EMBL" id="KAL2520747.1"/>
    </source>
</evidence>
<accession>A0ABD1U6V3</accession>
<keyword evidence="4" id="KW-1185">Reference proteome</keyword>
<dbReference type="Proteomes" id="UP001604277">
    <property type="component" value="Unassembled WGS sequence"/>
</dbReference>
<protein>
    <recommendedName>
        <fullName evidence="2">Replication protein A 70 kDa DNA-binding subunit B/D first OB fold domain-containing protein</fullName>
    </recommendedName>
</protein>